<keyword evidence="3" id="KW-1185">Reference proteome</keyword>
<dbReference type="EMBL" id="CTRP01000012">
    <property type="protein sequence ID" value="CQR73001.1"/>
    <property type="molecule type" value="Genomic_DNA"/>
</dbReference>
<dbReference type="PROSITE" id="PS50112">
    <property type="entry name" value="PAS"/>
    <property type="match status" value="1"/>
</dbReference>
<feature type="domain" description="PAS" evidence="1">
    <location>
        <begin position="61"/>
        <end position="105"/>
    </location>
</feature>
<gene>
    <name evidence="2" type="ORF">SpAn4DRAFT_2233</name>
</gene>
<dbReference type="AlphaFoldDB" id="A0A0U1L014"/>
<reference evidence="3" key="1">
    <citation type="submission" date="2015-03" db="EMBL/GenBank/DDBJ databases">
        <authorList>
            <person name="Nijsse Bart"/>
        </authorList>
    </citation>
    <scope>NUCLEOTIDE SEQUENCE [LARGE SCALE GENOMIC DNA]</scope>
</reference>
<sequence length="128" mass="14244">MARPDAEGKRGIGNSEKLLLSLDNAGTEEIEQLKEKLQAQEWDLEIQCQAMQEALGELEESRNRYADLYDYAPAGYVTFDDKGCISEINLAGAALLGLERSRLLGMPMTVFLDKGSYKLFLIICVHAD</sequence>
<accession>A0A0U1L014</accession>
<evidence type="ECO:0000259" key="1">
    <source>
        <dbReference type="PROSITE" id="PS50112"/>
    </source>
</evidence>
<dbReference type="RefSeq" id="WP_258955132.1">
    <property type="nucleotide sequence ID" value="NZ_CTRP01000012.1"/>
</dbReference>
<evidence type="ECO:0000313" key="2">
    <source>
        <dbReference type="EMBL" id="CQR73001.1"/>
    </source>
</evidence>
<dbReference type="Proteomes" id="UP000049855">
    <property type="component" value="Unassembled WGS sequence"/>
</dbReference>
<protein>
    <submittedName>
        <fullName evidence="2">Transcriptional regulator</fullName>
    </submittedName>
</protein>
<name>A0A0U1L014_9FIRM</name>
<organism evidence="2 3">
    <name type="scientific">Sporomusa ovata</name>
    <dbReference type="NCBI Taxonomy" id="2378"/>
    <lineage>
        <taxon>Bacteria</taxon>
        <taxon>Bacillati</taxon>
        <taxon>Bacillota</taxon>
        <taxon>Negativicutes</taxon>
        <taxon>Selenomonadales</taxon>
        <taxon>Sporomusaceae</taxon>
        <taxon>Sporomusa</taxon>
    </lineage>
</organism>
<dbReference type="Pfam" id="PF13188">
    <property type="entry name" value="PAS_8"/>
    <property type="match status" value="1"/>
</dbReference>
<dbReference type="SUPFAM" id="SSF55785">
    <property type="entry name" value="PYP-like sensor domain (PAS domain)"/>
    <property type="match status" value="1"/>
</dbReference>
<proteinExistence type="predicted"/>
<dbReference type="Gene3D" id="3.30.450.20">
    <property type="entry name" value="PAS domain"/>
    <property type="match status" value="1"/>
</dbReference>
<evidence type="ECO:0000313" key="3">
    <source>
        <dbReference type="Proteomes" id="UP000049855"/>
    </source>
</evidence>
<dbReference type="NCBIfam" id="TIGR00229">
    <property type="entry name" value="sensory_box"/>
    <property type="match status" value="1"/>
</dbReference>
<dbReference type="InterPro" id="IPR000014">
    <property type="entry name" value="PAS"/>
</dbReference>
<dbReference type="InterPro" id="IPR035965">
    <property type="entry name" value="PAS-like_dom_sf"/>
</dbReference>